<evidence type="ECO:0000259" key="2">
    <source>
        <dbReference type="PROSITE" id="PS51278"/>
    </source>
</evidence>
<dbReference type="Gene3D" id="3.60.20.10">
    <property type="entry name" value="Glutamine Phosphoribosylpyrophosphate, subunit 1, domain 1"/>
    <property type="match status" value="1"/>
</dbReference>
<comment type="caution">
    <text evidence="3">The sequence shown here is derived from an EMBL/GenBank/DDBJ whole genome shotgun (WGS) entry which is preliminary data.</text>
</comment>
<accession>A0A4S4B3U4</accession>
<evidence type="ECO:0000313" key="4">
    <source>
        <dbReference type="Proteomes" id="UP000308430"/>
    </source>
</evidence>
<keyword evidence="1 3" id="KW-0315">Glutamine amidotransferase</keyword>
<keyword evidence="3" id="KW-0808">Transferase</keyword>
<dbReference type="EMBL" id="SSOC01000001">
    <property type="protein sequence ID" value="THF67357.1"/>
    <property type="molecule type" value="Genomic_DNA"/>
</dbReference>
<dbReference type="RefSeq" id="WP_136346766.1">
    <property type="nucleotide sequence ID" value="NZ_SSOC01000001.1"/>
</dbReference>
<keyword evidence="4" id="KW-1185">Reference proteome</keyword>
<dbReference type="OrthoDB" id="321954at2"/>
<dbReference type="CDD" id="cd01908">
    <property type="entry name" value="YafJ"/>
    <property type="match status" value="1"/>
</dbReference>
<reference evidence="3 4" key="1">
    <citation type="submission" date="2019-04" db="EMBL/GenBank/DDBJ databases">
        <title>Azoarcus nasutitermitis sp. nov. isolated from termite nest.</title>
        <authorList>
            <person name="Lin S.-Y."/>
            <person name="Hameed A."/>
            <person name="Hsu Y.-H."/>
            <person name="Young C.-C."/>
        </authorList>
    </citation>
    <scope>NUCLEOTIDE SEQUENCE [LARGE SCALE GENOMIC DNA]</scope>
    <source>
        <strain evidence="3 4">CC-YHH838</strain>
    </source>
</reference>
<dbReference type="Proteomes" id="UP000308430">
    <property type="component" value="Unassembled WGS sequence"/>
</dbReference>
<dbReference type="AlphaFoldDB" id="A0A4S4B3U4"/>
<dbReference type="SUPFAM" id="SSF56235">
    <property type="entry name" value="N-terminal nucleophile aminohydrolases (Ntn hydrolases)"/>
    <property type="match status" value="1"/>
</dbReference>
<dbReference type="InterPro" id="IPR017932">
    <property type="entry name" value="GATase_2_dom"/>
</dbReference>
<protein>
    <submittedName>
        <fullName evidence="3">Class II glutamine amidotransferase</fullName>
    </submittedName>
</protein>
<dbReference type="PROSITE" id="PS51278">
    <property type="entry name" value="GATASE_TYPE_2"/>
    <property type="match status" value="1"/>
</dbReference>
<dbReference type="GO" id="GO:0016740">
    <property type="term" value="F:transferase activity"/>
    <property type="evidence" value="ECO:0007669"/>
    <property type="project" value="UniProtKB-KW"/>
</dbReference>
<proteinExistence type="predicted"/>
<dbReference type="Pfam" id="PF13230">
    <property type="entry name" value="GATase_4"/>
    <property type="match status" value="1"/>
</dbReference>
<feature type="domain" description="Glutamine amidotransferase type-2" evidence="2">
    <location>
        <begin position="2"/>
        <end position="251"/>
    </location>
</feature>
<dbReference type="InterPro" id="IPR029055">
    <property type="entry name" value="Ntn_hydrolases_N"/>
</dbReference>
<gene>
    <name evidence="3" type="ORF">E6C76_03005</name>
</gene>
<dbReference type="PANTHER" id="PTHR42824">
    <property type="entry name" value="GLUTAMINE AMIDOTRANSFERASE"/>
    <property type="match status" value="1"/>
</dbReference>
<sequence>MCQLLGMNANKPASLHFSLAGFLCRGGRTGEHSDGWGAAYFDGPACRLLVETAPSADSALADWLHRQPLRSRNIIAHVRKATRGAVALENCHPFVRELWGRQWAFAHNGNLKDPHLPLRGRFTPVGTTDSEHAFCYLLETLVRQFGHRAPQPAALYAALAELAREISACGSFNFLLSDGAGLFAHCSTTLHVLERGYPFSRARRVDDGVAVELGHHNHLDDRMCLVATAPLTEDESWQALQPGELRYFRDGRDLPQGVEKRAPLLLAV</sequence>
<evidence type="ECO:0000313" key="3">
    <source>
        <dbReference type="EMBL" id="THF67357.1"/>
    </source>
</evidence>
<name>A0A4S4B3U4_9RHOO</name>
<dbReference type="InterPro" id="IPR026869">
    <property type="entry name" value="EgtC-like"/>
</dbReference>
<evidence type="ECO:0000256" key="1">
    <source>
        <dbReference type="ARBA" id="ARBA00022962"/>
    </source>
</evidence>
<organism evidence="3 4">
    <name type="scientific">Pseudothauera nasutitermitis</name>
    <dbReference type="NCBI Taxonomy" id="2565930"/>
    <lineage>
        <taxon>Bacteria</taxon>
        <taxon>Pseudomonadati</taxon>
        <taxon>Pseudomonadota</taxon>
        <taxon>Betaproteobacteria</taxon>
        <taxon>Rhodocyclales</taxon>
        <taxon>Zoogloeaceae</taxon>
        <taxon>Pseudothauera</taxon>
    </lineage>
</organism>
<dbReference type="PANTHER" id="PTHR42824:SF1">
    <property type="entry name" value="GLUTAMINE AMIDOTRANSFERASE YAFJ-RELATED"/>
    <property type="match status" value="1"/>
</dbReference>